<dbReference type="PRINTS" id="PR00509">
    <property type="entry name" value="PGMPMM"/>
</dbReference>
<comment type="cofactor">
    <cofactor evidence="1">
        <name>Mg(2+)</name>
        <dbReference type="ChEBI" id="CHEBI:18420"/>
    </cofactor>
</comment>
<dbReference type="GO" id="GO:0005975">
    <property type="term" value="P:carbohydrate metabolic process"/>
    <property type="evidence" value="ECO:0007669"/>
    <property type="project" value="InterPro"/>
</dbReference>
<dbReference type="InterPro" id="IPR016055">
    <property type="entry name" value="A-D-PHexomutase_a/b/a-I/II/III"/>
</dbReference>
<reference evidence="7" key="2">
    <citation type="journal article" date="2015" name="Genome Announc.">
        <title>Draft Genome Sequence of Filamentous Marine Cyanobacterium Lyngbya confervoides Strain BDU141951.</title>
        <authorList>
            <person name="Chandrababunaidu M.M."/>
            <person name="Sen D."/>
            <person name="Tripathy S."/>
        </authorList>
    </citation>
    <scope>NUCLEOTIDE SEQUENCE</scope>
    <source>
        <strain evidence="7">BDU141951</strain>
    </source>
</reference>
<evidence type="ECO:0000256" key="1">
    <source>
        <dbReference type="ARBA" id="ARBA00001946"/>
    </source>
</evidence>
<reference evidence="7" key="1">
    <citation type="submission" date="2014-11" db="EMBL/GenBank/DDBJ databases">
        <authorList>
            <person name="Malar M.C."/>
            <person name="Sen D."/>
            <person name="Tripathy S."/>
        </authorList>
    </citation>
    <scope>NUCLEOTIDE SEQUENCE</scope>
    <source>
        <strain evidence="7">BDU141951</strain>
    </source>
</reference>
<evidence type="ECO:0000259" key="6">
    <source>
        <dbReference type="Pfam" id="PF02880"/>
    </source>
</evidence>
<proteinExistence type="inferred from homology"/>
<organism evidence="7">
    <name type="scientific">Lyngbya confervoides BDU141951</name>
    <dbReference type="NCBI Taxonomy" id="1574623"/>
    <lineage>
        <taxon>Bacteria</taxon>
        <taxon>Bacillati</taxon>
        <taxon>Cyanobacteriota</taxon>
        <taxon>Cyanophyceae</taxon>
        <taxon>Oscillatoriophycideae</taxon>
        <taxon>Oscillatoriales</taxon>
        <taxon>Microcoleaceae</taxon>
        <taxon>Lyngbya</taxon>
    </lineage>
</organism>
<keyword evidence="3" id="KW-0597">Phosphoprotein</keyword>
<accession>A0A0C1UNI0</accession>
<dbReference type="Pfam" id="PF02878">
    <property type="entry name" value="PGM_PMM_I"/>
    <property type="match status" value="1"/>
</dbReference>
<sequence length="512" mass="55140">MVLSATSVNWVALQNGSDIRGVAIAGVPDEPVNLTPEVAYTLGQAFVSWLAAQLHQPAAELTLAIGRDSRLSGPVLMAAVIKGMAAMGSRVYDVGLASTPAMFMSTVLPEFQCDGAIMLTASHLPFNRNGLKFFTRQGGLGKPDITKILELAAQNEFAVTTVPGAIVPRDLLSAYAAELVRQIRTAVNHPDHFDEPLRGLKIVVDAGNGAGGFYTDKVLEPLGADTTGSQFLDPDGNFPNHVPNPENAVAMAAICGAVTANQADFGIIFDTDVDRGAAVDHEGRELNRNRLIALIAAIVLQEHPGSTIVTDSITSDGLTRFIEQDLDGVHHRFKRGYKNVINEAMRLNEAGQESWLAIETSGHGAMRENYFLDDGAYLVSKLLGELAKARLSGKRLTDLIANLQEPVESQELRLKILEPDFKTHGNQVITQLQTFVAEQPGWAIVPNNYEGIRVACTNANEDGWFLLRLSLHDPVLPLNVESNVEGGVAQITAKLQAFFTTQAGLDLSAFQS</sequence>
<dbReference type="CDD" id="cd03089">
    <property type="entry name" value="PMM_PGM"/>
    <property type="match status" value="1"/>
</dbReference>
<dbReference type="FunFam" id="3.40.120.10:FF:000010">
    <property type="entry name" value="phosphomannomutase/phosphoglucomutase isoform X1"/>
    <property type="match status" value="1"/>
</dbReference>
<dbReference type="Gene3D" id="3.30.310.50">
    <property type="entry name" value="Alpha-D-phosphohexomutase, C-terminal domain"/>
    <property type="match status" value="1"/>
</dbReference>
<evidence type="ECO:0000256" key="3">
    <source>
        <dbReference type="ARBA" id="ARBA00022553"/>
    </source>
</evidence>
<feature type="domain" description="Alpha-D-phosphohexomutase alpha/beta/alpha" evidence="4">
    <location>
        <begin position="15"/>
        <end position="156"/>
    </location>
</feature>
<evidence type="ECO:0000313" key="7">
    <source>
        <dbReference type="EMBL" id="NEV66775.1"/>
    </source>
</evidence>
<name>A0A0C1UNI0_9CYAN</name>
<comment type="caution">
    <text evidence="7">The sequence shown here is derived from an EMBL/GenBank/DDBJ whole genome shotgun (WGS) entry which is preliminary data.</text>
</comment>
<dbReference type="InterPro" id="IPR005845">
    <property type="entry name" value="A-D-PHexomutase_a/b/a-II"/>
</dbReference>
<evidence type="ECO:0000259" key="5">
    <source>
        <dbReference type="Pfam" id="PF02879"/>
    </source>
</evidence>
<feature type="domain" description="Alpha-D-phosphohexomutase alpha/beta/alpha" evidence="5">
    <location>
        <begin position="197"/>
        <end position="283"/>
    </location>
</feature>
<dbReference type="InterPro" id="IPR005841">
    <property type="entry name" value="Alpha-D-phosphohexomutase_SF"/>
</dbReference>
<protein>
    <submittedName>
        <fullName evidence="7">Phosphomannomutase/phosphoglucomutase</fullName>
    </submittedName>
</protein>
<reference evidence="7" key="3">
    <citation type="submission" date="2020-02" db="EMBL/GenBank/DDBJ databases">
        <authorList>
            <person name="Sarangi A.N."/>
            <person name="Ghosh S."/>
            <person name="Mukherjee M."/>
            <person name="Tripathy S."/>
        </authorList>
    </citation>
    <scope>NUCLEOTIDE SEQUENCE</scope>
    <source>
        <strain evidence="7">BDU141951</strain>
    </source>
</reference>
<dbReference type="SUPFAM" id="SSF53738">
    <property type="entry name" value="Phosphoglucomutase, first 3 domains"/>
    <property type="match status" value="3"/>
</dbReference>
<dbReference type="InterPro" id="IPR005844">
    <property type="entry name" value="A-D-PHexomutase_a/b/a-I"/>
</dbReference>
<dbReference type="PANTHER" id="PTHR42946">
    <property type="entry name" value="PHOSPHOHEXOSE MUTASE"/>
    <property type="match status" value="1"/>
</dbReference>
<dbReference type="GO" id="GO:0004615">
    <property type="term" value="F:phosphomannomutase activity"/>
    <property type="evidence" value="ECO:0007669"/>
    <property type="project" value="TreeGrafter"/>
</dbReference>
<dbReference type="AlphaFoldDB" id="A0A0C1UNI0"/>
<dbReference type="Gene3D" id="3.40.120.10">
    <property type="entry name" value="Alpha-D-Glucose-1,6-Bisphosphate, subunit A, domain 3"/>
    <property type="match status" value="3"/>
</dbReference>
<comment type="similarity">
    <text evidence="2">Belongs to the phosphohexose mutase family.</text>
</comment>
<gene>
    <name evidence="7" type="ORF">QQ91_006560</name>
</gene>
<dbReference type="Pfam" id="PF02879">
    <property type="entry name" value="PGM_PMM_II"/>
    <property type="match status" value="1"/>
</dbReference>
<dbReference type="EMBL" id="JTHE02000003">
    <property type="protein sequence ID" value="NEV66775.1"/>
    <property type="molecule type" value="Genomic_DNA"/>
</dbReference>
<feature type="domain" description="Alpha-D-phosphohexomutase alpha/beta/alpha" evidence="6">
    <location>
        <begin position="288"/>
        <end position="403"/>
    </location>
</feature>
<evidence type="ECO:0000259" key="4">
    <source>
        <dbReference type="Pfam" id="PF02878"/>
    </source>
</evidence>
<dbReference type="PANTHER" id="PTHR42946:SF1">
    <property type="entry name" value="PHOSPHOGLUCOMUTASE (ALPHA-D-GLUCOSE-1,6-BISPHOSPHATE-DEPENDENT)"/>
    <property type="match status" value="1"/>
</dbReference>
<evidence type="ECO:0000256" key="2">
    <source>
        <dbReference type="ARBA" id="ARBA00010231"/>
    </source>
</evidence>
<dbReference type="InterPro" id="IPR050060">
    <property type="entry name" value="Phosphoglucosamine_mutase"/>
</dbReference>
<dbReference type="InterPro" id="IPR005846">
    <property type="entry name" value="A-D-PHexomutase_a/b/a-III"/>
</dbReference>
<dbReference type="Pfam" id="PF02880">
    <property type="entry name" value="PGM_PMM_III"/>
    <property type="match status" value="1"/>
</dbReference>